<feature type="compositionally biased region" description="Low complexity" evidence="1">
    <location>
        <begin position="620"/>
        <end position="630"/>
    </location>
</feature>
<name>F2U9V4_SALR5</name>
<feature type="region of interest" description="Disordered" evidence="1">
    <location>
        <begin position="270"/>
        <end position="289"/>
    </location>
</feature>
<feature type="domain" description="PDZ" evidence="2">
    <location>
        <begin position="24"/>
        <end position="94"/>
    </location>
</feature>
<dbReference type="Pfam" id="PF00595">
    <property type="entry name" value="PDZ"/>
    <property type="match status" value="1"/>
</dbReference>
<evidence type="ECO:0000256" key="1">
    <source>
        <dbReference type="SAM" id="MobiDB-lite"/>
    </source>
</evidence>
<organism evidence="4">
    <name type="scientific">Salpingoeca rosetta (strain ATCC 50818 / BSB-021)</name>
    <dbReference type="NCBI Taxonomy" id="946362"/>
    <lineage>
        <taxon>Eukaryota</taxon>
        <taxon>Choanoflagellata</taxon>
        <taxon>Craspedida</taxon>
        <taxon>Salpingoecidae</taxon>
        <taxon>Salpingoeca</taxon>
    </lineage>
</organism>
<feature type="region of interest" description="Disordered" evidence="1">
    <location>
        <begin position="445"/>
        <end position="553"/>
    </location>
</feature>
<accession>F2U9V4</accession>
<evidence type="ECO:0000313" key="3">
    <source>
        <dbReference type="EMBL" id="EGD73131.1"/>
    </source>
</evidence>
<feature type="region of interest" description="Disordered" evidence="1">
    <location>
        <begin position="591"/>
        <end position="749"/>
    </location>
</feature>
<dbReference type="GeneID" id="16074742"/>
<feature type="compositionally biased region" description="Acidic residues" evidence="1">
    <location>
        <begin position="485"/>
        <end position="502"/>
    </location>
</feature>
<sequence length="776" mass="83058">MALLPYPRTVIDPFATESDTLQLTFELRKSPRSGLGVTITGSNSGYDGLYVADVPRTSSGHGRLRVGDRLIRIDGFALAREHLSDTDALRVIQDRLFDDSSTVRLTVLRSPLVGLRPNGTSGASTPVPTMANDAAAHHHHHHHHMGSNKHPAAAGERGGKGVPAPHLQRDMHGTQSTPSLFPSSRQEQPAHPRSSTSSTASSTQQQQQQHDRRHVPVRRYYHHVHDADRHQTPGLQRQASLPIVPRHRRYTPTANQPVFGHDAQPHLYQQQHQYQAGSDDSGSDSVSGSGVLAVGTPCRMCATARTMYGLEYCSRHATDPEYLDSVAHTTAATRDATLQGLASTGRAYLHARSYAHGPPPPPQPHHQHREGQQPAPPAVSAATWAMTAAVPGTGQAGWEALVAQQEQAARYNMMMFAQQQQQQHAGQHPTGSVDMAEFLSAVHIGSQHEQHHQQYDQQRFGAENGGGAHMPGPGDGGAGGGQLAGDDEGAEEEEEEEEEEGEDAARTRQQEGGAVEEVFAEPTPPRSRQRERDQHGGPKQSGESDVGGVGGVRVTQKTLRSSVAAITDFEIVDDSADVSGLREFRGVAHITRAHPQGNNATNAHNDDVDDDGFGNGGRGDSSSSSNSSNSARRRGGRSRGRSAGPSRGVSSSSASTSQPPRPRRTSGEQGSTPAWQRDTVTDPDASNLLSFLSEMTREREAKERRAASVAARQHGSTAGGRGDGDGDDDDVVGDAGDGGHVGAGDVDHERTHHILTTSASKDDSAWADDTEPVFTF</sequence>
<dbReference type="OrthoDB" id="9937357at2759"/>
<feature type="region of interest" description="Disordered" evidence="1">
    <location>
        <begin position="135"/>
        <end position="215"/>
    </location>
</feature>
<dbReference type="CDD" id="cd00136">
    <property type="entry name" value="PDZ_canonical"/>
    <property type="match status" value="1"/>
</dbReference>
<keyword evidence="4" id="KW-1185">Reference proteome</keyword>
<feature type="compositionally biased region" description="Basic residues" evidence="1">
    <location>
        <begin position="631"/>
        <end position="640"/>
    </location>
</feature>
<feature type="compositionally biased region" description="Basic residues" evidence="1">
    <location>
        <begin position="137"/>
        <end position="147"/>
    </location>
</feature>
<dbReference type="SMART" id="SM00228">
    <property type="entry name" value="PDZ"/>
    <property type="match status" value="1"/>
</dbReference>
<feature type="compositionally biased region" description="Gly residues" evidence="1">
    <location>
        <begin position="463"/>
        <end position="483"/>
    </location>
</feature>
<dbReference type="InterPro" id="IPR036034">
    <property type="entry name" value="PDZ_sf"/>
</dbReference>
<dbReference type="EMBL" id="GL832965">
    <property type="protein sequence ID" value="EGD73131.1"/>
    <property type="molecule type" value="Genomic_DNA"/>
</dbReference>
<dbReference type="SUPFAM" id="SSF50156">
    <property type="entry name" value="PDZ domain-like"/>
    <property type="match status" value="1"/>
</dbReference>
<feature type="region of interest" description="Disordered" evidence="1">
    <location>
        <begin position="352"/>
        <end position="380"/>
    </location>
</feature>
<dbReference type="AlphaFoldDB" id="F2U9V4"/>
<feature type="compositionally biased region" description="Basic and acidic residues" evidence="1">
    <location>
        <begin position="695"/>
        <end position="706"/>
    </location>
</feature>
<dbReference type="Proteomes" id="UP000007799">
    <property type="component" value="Unassembled WGS sequence"/>
</dbReference>
<evidence type="ECO:0000313" key="4">
    <source>
        <dbReference type="Proteomes" id="UP000007799"/>
    </source>
</evidence>
<dbReference type="InParanoid" id="F2U9V4"/>
<reference evidence="3" key="1">
    <citation type="submission" date="2009-08" db="EMBL/GenBank/DDBJ databases">
        <title>Annotation of Salpingoeca rosetta.</title>
        <authorList>
            <consortium name="The Broad Institute Genome Sequencing Platform"/>
            <person name="Russ C."/>
            <person name="Cuomo C."/>
            <person name="Burger G."/>
            <person name="Gray M.W."/>
            <person name="Holland P.W.H."/>
            <person name="King N."/>
            <person name="Lang F.B.F."/>
            <person name="Roger A.J."/>
            <person name="Ruiz-Trillo I."/>
            <person name="Young S.K."/>
            <person name="Zeng Q."/>
            <person name="Gargeya S."/>
            <person name="Alvarado L."/>
            <person name="Berlin A."/>
            <person name="Chapman S.B."/>
            <person name="Chen Z."/>
            <person name="Freedman E."/>
            <person name="Gellesch M."/>
            <person name="Goldberg J."/>
            <person name="Griggs A."/>
            <person name="Gujja S."/>
            <person name="Heilman E."/>
            <person name="Heiman D."/>
            <person name="Howarth C."/>
            <person name="Mehta T."/>
            <person name="Neiman D."/>
            <person name="Pearson M."/>
            <person name="Roberts A."/>
            <person name="Saif S."/>
            <person name="Shea T."/>
            <person name="Shenoy N."/>
            <person name="Sisk P."/>
            <person name="Stolte C."/>
            <person name="Sykes S."/>
            <person name="White J."/>
            <person name="Yandava C."/>
            <person name="Haas B."/>
            <person name="Nusbaum C."/>
            <person name="Birren B."/>
        </authorList>
    </citation>
    <scope>NUCLEOTIDE SEQUENCE [LARGE SCALE GENOMIC DNA]</scope>
    <source>
        <strain evidence="3">ATCC 50818</strain>
    </source>
</reference>
<dbReference type="Gene3D" id="2.30.42.10">
    <property type="match status" value="1"/>
</dbReference>
<feature type="compositionally biased region" description="Polar residues" evidence="1">
    <location>
        <begin position="173"/>
        <end position="187"/>
    </location>
</feature>
<gene>
    <name evidence="3" type="ORF">PTSG_04844</name>
</gene>
<dbReference type="RefSeq" id="XP_004994162.1">
    <property type="nucleotide sequence ID" value="XM_004994105.1"/>
</dbReference>
<evidence type="ECO:0000259" key="2">
    <source>
        <dbReference type="PROSITE" id="PS50106"/>
    </source>
</evidence>
<dbReference type="InterPro" id="IPR001478">
    <property type="entry name" value="PDZ"/>
</dbReference>
<dbReference type="PROSITE" id="PS50106">
    <property type="entry name" value="PDZ"/>
    <property type="match status" value="1"/>
</dbReference>
<protein>
    <recommendedName>
        <fullName evidence="2">PDZ domain-containing protein</fullName>
    </recommendedName>
</protein>
<feature type="compositionally biased region" description="Low complexity" evidence="1">
    <location>
        <begin position="641"/>
        <end position="658"/>
    </location>
</feature>
<dbReference type="KEGG" id="sre:PTSG_04844"/>
<proteinExistence type="predicted"/>
<feature type="compositionally biased region" description="Low complexity" evidence="1">
    <location>
        <begin position="194"/>
        <end position="208"/>
    </location>
</feature>